<dbReference type="PANTHER" id="PTHR43792">
    <property type="entry name" value="GNAT FAMILY, PUTATIVE (AFU_ORTHOLOGUE AFUA_3G00765)-RELATED-RELATED"/>
    <property type="match status" value="1"/>
</dbReference>
<name>A0A7W8D415_9GAMM</name>
<gene>
    <name evidence="2" type="ORF">HNQ52_001065</name>
</gene>
<dbReference type="PROSITE" id="PS51186">
    <property type="entry name" value="GNAT"/>
    <property type="match status" value="1"/>
</dbReference>
<dbReference type="Proteomes" id="UP000521199">
    <property type="component" value="Unassembled WGS sequence"/>
</dbReference>
<evidence type="ECO:0000259" key="1">
    <source>
        <dbReference type="PROSITE" id="PS51186"/>
    </source>
</evidence>
<dbReference type="RefSeq" id="WP_183960082.1">
    <property type="nucleotide sequence ID" value="NZ_JACHHP010000002.1"/>
</dbReference>
<sequence length="171" mass="18710">MPILATPRLDLRELRDSDADFILRLLNDPSWLRYIGDRGVRSLDDARRYIANGPVAMYTRLGYGLYLVERRDDGAAMGLCGLLKRDGLDDPDIGFAFFPEFGGQGYALEAARAALDAGFAQHGMARVVAITAQDNAASIRLLRAIGFVYERDVTLPGGTEALRLFAATRAA</sequence>
<evidence type="ECO:0000313" key="2">
    <source>
        <dbReference type="EMBL" id="MBB5207536.1"/>
    </source>
</evidence>
<comment type="caution">
    <text evidence="2">The sequence shown here is derived from an EMBL/GenBank/DDBJ whole genome shotgun (WGS) entry which is preliminary data.</text>
</comment>
<evidence type="ECO:0000313" key="3">
    <source>
        <dbReference type="Proteomes" id="UP000521199"/>
    </source>
</evidence>
<protein>
    <submittedName>
        <fullName evidence="2">RimJ/RimL family protein N-acetyltransferase</fullName>
    </submittedName>
</protein>
<dbReference type="Pfam" id="PF13302">
    <property type="entry name" value="Acetyltransf_3"/>
    <property type="match status" value="1"/>
</dbReference>
<dbReference type="PANTHER" id="PTHR43792:SF1">
    <property type="entry name" value="N-ACETYLTRANSFERASE DOMAIN-CONTAINING PROTEIN"/>
    <property type="match status" value="1"/>
</dbReference>
<dbReference type="SUPFAM" id="SSF55729">
    <property type="entry name" value="Acyl-CoA N-acyltransferases (Nat)"/>
    <property type="match status" value="1"/>
</dbReference>
<reference evidence="2 3" key="1">
    <citation type="submission" date="2020-08" db="EMBL/GenBank/DDBJ databases">
        <title>Genomic Encyclopedia of Type Strains, Phase IV (KMG-IV): sequencing the most valuable type-strain genomes for metagenomic binning, comparative biology and taxonomic classification.</title>
        <authorList>
            <person name="Goeker M."/>
        </authorList>
    </citation>
    <scope>NUCLEOTIDE SEQUENCE [LARGE SCALE GENOMIC DNA]</scope>
    <source>
        <strain evidence="2 3">DSM 24163</strain>
    </source>
</reference>
<dbReference type="InterPro" id="IPR000182">
    <property type="entry name" value="GNAT_dom"/>
</dbReference>
<dbReference type="InterPro" id="IPR051531">
    <property type="entry name" value="N-acetyltransferase"/>
</dbReference>
<keyword evidence="2" id="KW-0808">Transferase</keyword>
<dbReference type="GO" id="GO:0016747">
    <property type="term" value="F:acyltransferase activity, transferring groups other than amino-acyl groups"/>
    <property type="evidence" value="ECO:0007669"/>
    <property type="project" value="InterPro"/>
</dbReference>
<dbReference type="Gene3D" id="3.40.630.30">
    <property type="match status" value="1"/>
</dbReference>
<organism evidence="2 3">
    <name type="scientific">Chiayiivirga flava</name>
    <dbReference type="NCBI Taxonomy" id="659595"/>
    <lineage>
        <taxon>Bacteria</taxon>
        <taxon>Pseudomonadati</taxon>
        <taxon>Pseudomonadota</taxon>
        <taxon>Gammaproteobacteria</taxon>
        <taxon>Lysobacterales</taxon>
        <taxon>Lysobacteraceae</taxon>
        <taxon>Chiayiivirga</taxon>
    </lineage>
</organism>
<feature type="domain" description="N-acetyltransferase" evidence="1">
    <location>
        <begin position="9"/>
        <end position="169"/>
    </location>
</feature>
<proteinExistence type="predicted"/>
<keyword evidence="3" id="KW-1185">Reference proteome</keyword>
<dbReference type="InterPro" id="IPR016181">
    <property type="entry name" value="Acyl_CoA_acyltransferase"/>
</dbReference>
<accession>A0A7W8D415</accession>
<dbReference type="EMBL" id="JACHHP010000002">
    <property type="protein sequence ID" value="MBB5207536.1"/>
    <property type="molecule type" value="Genomic_DNA"/>
</dbReference>
<dbReference type="AlphaFoldDB" id="A0A7W8D415"/>